<proteinExistence type="predicted"/>
<dbReference type="InterPro" id="IPR036034">
    <property type="entry name" value="PDZ_sf"/>
</dbReference>
<dbReference type="GO" id="GO:0005829">
    <property type="term" value="C:cytosol"/>
    <property type="evidence" value="ECO:0007669"/>
    <property type="project" value="TreeGrafter"/>
</dbReference>
<reference evidence="5 6" key="1">
    <citation type="journal article" date="2021" name="Sci. Rep.">
        <title>The genome of the diatom Chaetoceros tenuissimus carries an ancient integrated fragment of an extant virus.</title>
        <authorList>
            <person name="Hongo Y."/>
            <person name="Kimura K."/>
            <person name="Takaki Y."/>
            <person name="Yoshida Y."/>
            <person name="Baba S."/>
            <person name="Kobayashi G."/>
            <person name="Nagasaki K."/>
            <person name="Hano T."/>
            <person name="Tomaru Y."/>
        </authorList>
    </citation>
    <scope>NUCLEOTIDE SEQUENCE [LARGE SCALE GENOMIC DNA]</scope>
    <source>
        <strain evidence="5 6">NIES-3715</strain>
    </source>
</reference>
<dbReference type="EMBL" id="BLLK01000058">
    <property type="protein sequence ID" value="GFH57318.1"/>
    <property type="molecule type" value="Genomic_DNA"/>
</dbReference>
<feature type="region of interest" description="Disordered" evidence="3">
    <location>
        <begin position="678"/>
        <end position="708"/>
    </location>
</feature>
<evidence type="ECO:0000259" key="4">
    <source>
        <dbReference type="PROSITE" id="PS50106"/>
    </source>
</evidence>
<feature type="compositionally biased region" description="Polar residues" evidence="3">
    <location>
        <begin position="548"/>
        <end position="566"/>
    </location>
</feature>
<dbReference type="Pfam" id="PF00595">
    <property type="entry name" value="PDZ"/>
    <property type="match status" value="1"/>
</dbReference>
<protein>
    <recommendedName>
        <fullName evidence="4">PDZ domain-containing protein</fullName>
    </recommendedName>
</protein>
<feature type="domain" description="PDZ" evidence="4">
    <location>
        <begin position="576"/>
        <end position="660"/>
    </location>
</feature>
<feature type="compositionally biased region" description="Basic and acidic residues" evidence="3">
    <location>
        <begin position="373"/>
        <end position="385"/>
    </location>
</feature>
<feature type="region of interest" description="Disordered" evidence="3">
    <location>
        <begin position="362"/>
        <end position="385"/>
    </location>
</feature>
<evidence type="ECO:0000256" key="3">
    <source>
        <dbReference type="SAM" id="MobiDB-lite"/>
    </source>
</evidence>
<dbReference type="InterPro" id="IPR011989">
    <property type="entry name" value="ARM-like"/>
</dbReference>
<organism evidence="5 6">
    <name type="scientific">Chaetoceros tenuissimus</name>
    <dbReference type="NCBI Taxonomy" id="426638"/>
    <lineage>
        <taxon>Eukaryota</taxon>
        <taxon>Sar</taxon>
        <taxon>Stramenopiles</taxon>
        <taxon>Ochrophyta</taxon>
        <taxon>Bacillariophyta</taxon>
        <taxon>Coscinodiscophyceae</taxon>
        <taxon>Chaetocerotophycidae</taxon>
        <taxon>Chaetocerotales</taxon>
        <taxon>Chaetocerotaceae</taxon>
        <taxon>Chaetoceros</taxon>
    </lineage>
</organism>
<feature type="repeat" description="HEAT" evidence="2">
    <location>
        <begin position="1119"/>
        <end position="1152"/>
    </location>
</feature>
<feature type="compositionally biased region" description="Polar residues" evidence="3">
    <location>
        <begin position="856"/>
        <end position="866"/>
    </location>
</feature>
<feature type="region of interest" description="Disordered" evidence="3">
    <location>
        <begin position="536"/>
        <end position="567"/>
    </location>
</feature>
<evidence type="ECO:0000256" key="1">
    <source>
        <dbReference type="ARBA" id="ARBA00022737"/>
    </source>
</evidence>
<dbReference type="SMART" id="SM00228">
    <property type="entry name" value="PDZ"/>
    <property type="match status" value="1"/>
</dbReference>
<comment type="caution">
    <text evidence="5">The sequence shown here is derived from an EMBL/GenBank/DDBJ whole genome shotgun (WGS) entry which is preliminary data.</text>
</comment>
<evidence type="ECO:0000313" key="5">
    <source>
        <dbReference type="EMBL" id="GFH57318.1"/>
    </source>
</evidence>
<dbReference type="PANTHER" id="PTHR10648:SF4">
    <property type="entry name" value="PROTEIN PHOSPHATASE 2 (FORMERLY 2A), REGULATORY SUBUNIT A, BETA ISOFORM-RELATED"/>
    <property type="match status" value="1"/>
</dbReference>
<sequence length="1567" mass="172934">MSELPVASTDPLGDVEADTDTEVEAIVGPDSPPVALDSNDKDIVNIDMETKDEAPILHDESNLKSLDEVDILAKEVDDLMSEVDDLGVDSNQSATKNSIVDQTVSSSLLDVAMDQDEESDTTSYENVDVSKDKVEESKLEAMVETMTVEASKLQAMVQSMSENLNKEQKGESTDFSNKEIQTATEIIKDDEVSASNTDADSQEIVSTNKSLSKIIVQNAPVGKEGTLSEKEVSSEELIAEQMAAVAKAANTASISPSAAAQYARNISATIVQLPPSPTAKNINSRSQNFNSLVSIDEDLFLDFLQKKFEKKEEETTEEDIDDDDMQRKSSYGNIDAILNENNLYFLHYILLANNYRFMTTEGKDEQNVNSPSQKREGYSSEQEHHASDAASLVLKTISNIDNSFNHLIDLIPQVSSSVEHDGLQDFDPNSSFTSHSCDDSKAILDLLPPCNPPQGDATNSFFRACEPIPVKKPKKEEDLESSNEDQNSAIEASSGKDVNSLKVDVDTKNIAVQNMQRPSSRGSLASTFMGNMFSRVTRGRGKKKSDDQSVTTLSSIQSNSTSATFHSDNEEIIERHVKIGEDYNVTISREMLGLTVENVLERTVVRTVLPNGAAKRAGTKVGSLVVKVGTVETRNLTHFETIDELRQSVRPLKLVLRRIGKDALKGAREEMGRLIKGGGFGTVHQSKNSQSAHQSEKQTSSESQNHEQEQYNDQYYNILSKQWMEGTKRRYQTTSTVISKKDEALSRAGAKLAWLLSLLIIGLDREARKGKSFVDEDISYSSDGSLHSLKDYADAAKSVSKILLEYMQKHFENVKKNKETSKTVPMNDANARRKKQSAPPPHIQDKQRQAVPGASKRSQNKGTNLHENSHAENAILLIGDVLHRARSFLSDHNSSPAALLRGEIISLLCDILDLDNDMTLSEEEASSSTAGGETGSMNDLGSAGSLLKIIVLNCAMMQSPGCRDFDEHNKHAGNRFLAVVHRLAASRSTSARIAACSLGPVLWSHLDFPHQLQLRGVITRALHDVEVAVRRSTVTVLHEIAELVFDPRAVPWLVLMCERAMTDPEPQLRGAAMTLTYHLAEHLPNAYFGDASEGSRSIRSMPSREDPKFIDVYLLQCKLLPVATKLAEDESPSVRLSVAAQCDRLAAALGDHWHSVLIDLLQQLLGDKDEKVRGEATLCIPRLIENVIANDSDIGDKNIPILDSLLPVALKLQKDPVPYVRICLATAAGELLAFLVWLHSADVPTQIEGETKNEPKQMKYIDDILIPLLQTLLQDRDPEVTSASLRAVTNASRGHARDVANRRLEDDSLSLSSQSHALDRVDPVFRPVLSEAQVLRLVPTLTELSSSKQWRIRQSAVEIVPALLGCTHNMETRTQIADLCVRLMSDQVDAVRKSAAECLCLGGSNLGSDQSEEADNWLSTVVIPHLESCRDSTESKQRLLSLKMAEMLIMEIGKWNDNTLKLEEINTESGEVEEKSQTLTRKTLEVASKLANDKIVNVRLNVGRMFGNILHCLSSDDDLEFIITTLETQIEFERVNGGDRDVIYFARKSISQAKERISRLDEVSSLR</sequence>
<dbReference type="SUPFAM" id="SSF50156">
    <property type="entry name" value="PDZ domain-like"/>
    <property type="match status" value="1"/>
</dbReference>
<name>A0AAD3HBS0_9STRA</name>
<feature type="region of interest" description="Disordered" evidence="3">
    <location>
        <begin position="472"/>
        <end position="496"/>
    </location>
</feature>
<dbReference type="Gene3D" id="1.25.10.10">
    <property type="entry name" value="Leucine-rich Repeat Variant"/>
    <property type="match status" value="1"/>
</dbReference>
<dbReference type="PROSITE" id="PS50106">
    <property type="entry name" value="PDZ"/>
    <property type="match status" value="1"/>
</dbReference>
<dbReference type="InterPro" id="IPR001478">
    <property type="entry name" value="PDZ"/>
</dbReference>
<gene>
    <name evidence="5" type="ORF">CTEN210_13794</name>
</gene>
<keyword evidence="6" id="KW-1185">Reference proteome</keyword>
<keyword evidence="1" id="KW-0677">Repeat</keyword>
<dbReference type="CDD" id="cd00136">
    <property type="entry name" value="PDZ_canonical"/>
    <property type="match status" value="1"/>
</dbReference>
<dbReference type="InterPro" id="IPR021133">
    <property type="entry name" value="HEAT_type_2"/>
</dbReference>
<dbReference type="GO" id="GO:0019888">
    <property type="term" value="F:protein phosphatase regulator activity"/>
    <property type="evidence" value="ECO:0007669"/>
    <property type="project" value="TreeGrafter"/>
</dbReference>
<dbReference type="Gene3D" id="2.30.42.10">
    <property type="match status" value="1"/>
</dbReference>
<dbReference type="SUPFAM" id="SSF48371">
    <property type="entry name" value="ARM repeat"/>
    <property type="match status" value="1"/>
</dbReference>
<dbReference type="PANTHER" id="PTHR10648">
    <property type="entry name" value="SERINE/THREONINE-PROTEIN PHOSPHATASE PP2A 65 KDA REGULATORY SUBUNIT"/>
    <property type="match status" value="1"/>
</dbReference>
<dbReference type="InterPro" id="IPR051023">
    <property type="entry name" value="PP2A_Regulatory_Subunit_A"/>
</dbReference>
<dbReference type="PROSITE" id="PS50077">
    <property type="entry name" value="HEAT_REPEAT"/>
    <property type="match status" value="1"/>
</dbReference>
<accession>A0AAD3HBS0</accession>
<dbReference type="GO" id="GO:0000159">
    <property type="term" value="C:protein phosphatase type 2A complex"/>
    <property type="evidence" value="ECO:0007669"/>
    <property type="project" value="TreeGrafter"/>
</dbReference>
<evidence type="ECO:0000313" key="6">
    <source>
        <dbReference type="Proteomes" id="UP001054902"/>
    </source>
</evidence>
<feature type="region of interest" description="Disordered" evidence="3">
    <location>
        <begin position="814"/>
        <end position="868"/>
    </location>
</feature>
<dbReference type="Proteomes" id="UP001054902">
    <property type="component" value="Unassembled WGS sequence"/>
</dbReference>
<evidence type="ECO:0000256" key="2">
    <source>
        <dbReference type="PROSITE-ProRule" id="PRU00103"/>
    </source>
</evidence>
<dbReference type="InterPro" id="IPR016024">
    <property type="entry name" value="ARM-type_fold"/>
</dbReference>
<dbReference type="GO" id="GO:0005634">
    <property type="term" value="C:nucleus"/>
    <property type="evidence" value="ECO:0007669"/>
    <property type="project" value="TreeGrafter"/>
</dbReference>
<feature type="compositionally biased region" description="Polar residues" evidence="3">
    <location>
        <begin position="683"/>
        <end position="703"/>
    </location>
</feature>